<dbReference type="Proteomes" id="UP000281468">
    <property type="component" value="Unassembled WGS sequence"/>
</dbReference>
<feature type="compositionally biased region" description="Acidic residues" evidence="10">
    <location>
        <begin position="244"/>
        <end position="277"/>
    </location>
</feature>
<dbReference type="Gene3D" id="3.30.70.330">
    <property type="match status" value="2"/>
</dbReference>
<feature type="compositionally biased region" description="Basic and acidic residues" evidence="10">
    <location>
        <begin position="209"/>
        <end position="235"/>
    </location>
</feature>
<dbReference type="InterPro" id="IPR012677">
    <property type="entry name" value="Nucleotide-bd_a/b_plait_sf"/>
</dbReference>
<keyword evidence="6" id="KW-0698">rRNA processing</keyword>
<evidence type="ECO:0000256" key="1">
    <source>
        <dbReference type="ARBA" id="ARBA00002475"/>
    </source>
</evidence>
<comment type="similarity">
    <text evidence="3">Belongs to the RRM RBM34 family.</text>
</comment>
<dbReference type="VEuPathDB" id="FungiDB:BTJ68_13653"/>
<feature type="region of interest" description="Disordered" evidence="10">
    <location>
        <begin position="520"/>
        <end position="603"/>
    </location>
</feature>
<gene>
    <name evidence="12" type="ORF">D0862_06023</name>
</gene>
<protein>
    <recommendedName>
        <fullName evidence="4">Nucleolar protein 12</fullName>
    </recommendedName>
</protein>
<evidence type="ECO:0000256" key="4">
    <source>
        <dbReference type="ARBA" id="ARBA00015520"/>
    </source>
</evidence>
<feature type="compositionally biased region" description="Basic and acidic residues" evidence="10">
    <location>
        <begin position="585"/>
        <end position="602"/>
    </location>
</feature>
<feature type="compositionally biased region" description="Acidic residues" evidence="10">
    <location>
        <begin position="146"/>
        <end position="185"/>
    </location>
</feature>
<feature type="region of interest" description="Disordered" evidence="10">
    <location>
        <begin position="616"/>
        <end position="665"/>
    </location>
</feature>
<keyword evidence="8" id="KW-0539">Nucleus</keyword>
<dbReference type="PANTHER" id="PTHR23236:SF25">
    <property type="entry name" value="RNA-BINDING PROTEIN 34"/>
    <property type="match status" value="1"/>
</dbReference>
<accession>A0A3M7GMY0</accession>
<dbReference type="Pfam" id="PF00076">
    <property type="entry name" value="RRM_1"/>
    <property type="match status" value="1"/>
</dbReference>
<evidence type="ECO:0000256" key="5">
    <source>
        <dbReference type="ARBA" id="ARBA00022517"/>
    </source>
</evidence>
<keyword evidence="7 9" id="KW-0694">RNA-binding</keyword>
<evidence type="ECO:0000256" key="2">
    <source>
        <dbReference type="ARBA" id="ARBA00004604"/>
    </source>
</evidence>
<dbReference type="GO" id="GO:0005730">
    <property type="term" value="C:nucleolus"/>
    <property type="evidence" value="ECO:0007669"/>
    <property type="project" value="UniProtKB-SubCell"/>
</dbReference>
<sequence>MAHGLSAPTSLAAHSARHHRLVGLCTGEAARTLLCCDPNFFGLEAQFAWKITLTYGIRSPSVTMAEKTRKEEKRAKKGDRVEKKSKGKKPSDKEKSQKKEAAKAAFSLLADEKSFDTGLSSLFSNPTPLQPAVQPVPEQSGLTADAEPDDDEDISEDEAADLDDVALEDLEDADDDDDDEEEEEANAPQPERKRKRARKDADTEVEDAYMDRLARDEERDEQRLAAERATKRQKSDAANSQQEEKEETSDEEEAETGSDEEEDDEGEASDQGSDEDAASPPPKHETQQQADDELAKANRTVFLGNVSTEAISSKSARRTLTQHLSSFFPAEEEVSKDTTKPKVESIRFRSTPYSSSMPKKAAYAKKELMDATTKSTNAYAVYSTAQLSREAARRLNGTVVLDRHLRVDSIAHPAKTDHKRCVFVGNLGFVDDETNVQQANREDGREDRKPGKQPADIEEGLWRTFARCGKVESVRVIRDSTTRVGKGIAYVQFEDENAVEAALLLNEKKFPPMLPRKLRVSRAKAQKRNAKPGSGRPGSNKTQEKGGLGYKRKISGEEASQMGRAGKLYGRAAAAKMKKPGKGPSSERRASENGGGEGKKLGEGILAPESFVFEGHRASSKAGKPLMKFGSAGKKKGPAAAGAKPSNRSAKRGAAFKSQGKKKKA</sequence>
<evidence type="ECO:0000256" key="10">
    <source>
        <dbReference type="SAM" id="MobiDB-lite"/>
    </source>
</evidence>
<feature type="region of interest" description="Disordered" evidence="10">
    <location>
        <begin position="435"/>
        <end position="456"/>
    </location>
</feature>
<evidence type="ECO:0000256" key="9">
    <source>
        <dbReference type="PROSITE-ProRule" id="PRU00176"/>
    </source>
</evidence>
<dbReference type="SMART" id="SM00360">
    <property type="entry name" value="RRM"/>
    <property type="match status" value="2"/>
</dbReference>
<evidence type="ECO:0000313" key="12">
    <source>
        <dbReference type="EMBL" id="RMZ02434.1"/>
    </source>
</evidence>
<proteinExistence type="inferred from homology"/>
<feature type="domain" description="RRM" evidence="11">
    <location>
        <begin position="420"/>
        <end position="525"/>
    </location>
</feature>
<dbReference type="GO" id="GO:0000463">
    <property type="term" value="P:maturation of LSU-rRNA from tricistronic rRNA transcript (SSU-rRNA, 5.8S rRNA, LSU-rRNA)"/>
    <property type="evidence" value="ECO:0007669"/>
    <property type="project" value="TreeGrafter"/>
</dbReference>
<evidence type="ECO:0000256" key="6">
    <source>
        <dbReference type="ARBA" id="ARBA00022552"/>
    </source>
</evidence>
<dbReference type="PROSITE" id="PS50102">
    <property type="entry name" value="RRM"/>
    <property type="match status" value="1"/>
</dbReference>
<feature type="region of interest" description="Disordered" evidence="10">
    <location>
        <begin position="63"/>
        <end position="102"/>
    </location>
</feature>
<reference evidence="12 13" key="1">
    <citation type="journal article" date="2018" name="BMC Genomics">
        <title>Genomic evidence for intraspecific hybridization in a clonal and extremely halotolerant yeast.</title>
        <authorList>
            <person name="Gostincar C."/>
            <person name="Stajich J.E."/>
            <person name="Zupancic J."/>
            <person name="Zalar P."/>
            <person name="Gunde-Cimerman N."/>
        </authorList>
    </citation>
    <scope>NUCLEOTIDE SEQUENCE [LARGE SCALE GENOMIC DNA]</scope>
    <source>
        <strain evidence="12 13">EXF-171</strain>
    </source>
</reference>
<dbReference type="PANTHER" id="PTHR23236">
    <property type="entry name" value="EUKARYOTIC TRANSLATION INITIATION FACTOR 4B/4H"/>
    <property type="match status" value="1"/>
</dbReference>
<evidence type="ECO:0000256" key="7">
    <source>
        <dbReference type="ARBA" id="ARBA00022884"/>
    </source>
</evidence>
<comment type="caution">
    <text evidence="12">The sequence shown here is derived from an EMBL/GenBank/DDBJ whole genome shotgun (WGS) entry which is preliminary data.</text>
</comment>
<dbReference type="InterPro" id="IPR035979">
    <property type="entry name" value="RBD_domain_sf"/>
</dbReference>
<feature type="compositionally biased region" description="Basic and acidic residues" evidence="10">
    <location>
        <begin position="440"/>
        <end position="450"/>
    </location>
</feature>
<feature type="compositionally biased region" description="Basic and acidic residues" evidence="10">
    <location>
        <begin position="66"/>
        <end position="102"/>
    </location>
</feature>
<feature type="region of interest" description="Disordered" evidence="10">
    <location>
        <begin position="119"/>
        <end position="300"/>
    </location>
</feature>
<evidence type="ECO:0000256" key="3">
    <source>
        <dbReference type="ARBA" id="ARBA00007077"/>
    </source>
</evidence>
<dbReference type="AlphaFoldDB" id="A0A3M7GMY0"/>
<dbReference type="EMBL" id="QWIQ01000167">
    <property type="protein sequence ID" value="RMZ02434.1"/>
    <property type="molecule type" value="Genomic_DNA"/>
</dbReference>
<name>A0A3M7GMY0_HORWE</name>
<evidence type="ECO:0000313" key="13">
    <source>
        <dbReference type="Proteomes" id="UP000281468"/>
    </source>
</evidence>
<dbReference type="GO" id="GO:0019843">
    <property type="term" value="F:rRNA binding"/>
    <property type="evidence" value="ECO:0007669"/>
    <property type="project" value="TreeGrafter"/>
</dbReference>
<dbReference type="InterPro" id="IPR000504">
    <property type="entry name" value="RRM_dom"/>
</dbReference>
<dbReference type="SUPFAM" id="SSF54928">
    <property type="entry name" value="RNA-binding domain, RBD"/>
    <property type="match status" value="1"/>
</dbReference>
<dbReference type="CDD" id="cd12670">
    <property type="entry name" value="RRM2_Nop12p_like"/>
    <property type="match status" value="1"/>
</dbReference>
<organism evidence="12 13">
    <name type="scientific">Hortaea werneckii</name>
    <name type="common">Black yeast</name>
    <name type="synonym">Cladosporium werneckii</name>
    <dbReference type="NCBI Taxonomy" id="91943"/>
    <lineage>
        <taxon>Eukaryota</taxon>
        <taxon>Fungi</taxon>
        <taxon>Dikarya</taxon>
        <taxon>Ascomycota</taxon>
        <taxon>Pezizomycotina</taxon>
        <taxon>Dothideomycetes</taxon>
        <taxon>Dothideomycetidae</taxon>
        <taxon>Mycosphaerellales</taxon>
        <taxon>Teratosphaeriaceae</taxon>
        <taxon>Hortaea</taxon>
    </lineage>
</organism>
<evidence type="ECO:0000259" key="11">
    <source>
        <dbReference type="PROSITE" id="PS50102"/>
    </source>
</evidence>
<keyword evidence="5" id="KW-0690">Ribosome biogenesis</keyword>
<evidence type="ECO:0000256" key="8">
    <source>
        <dbReference type="ARBA" id="ARBA00023242"/>
    </source>
</evidence>
<comment type="function">
    <text evidence="1">Involved in pre-25S rRNA processing.</text>
</comment>
<dbReference type="InterPro" id="IPR047189">
    <property type="entry name" value="RRM2_Nop12p-like"/>
</dbReference>
<feature type="compositionally biased region" description="Basic residues" evidence="10">
    <location>
        <begin position="520"/>
        <end position="530"/>
    </location>
</feature>
<comment type="subcellular location">
    <subcellularLocation>
        <location evidence="2">Nucleus</location>
        <location evidence="2">Nucleolus</location>
    </subcellularLocation>
</comment>